<dbReference type="CDD" id="cd04765">
    <property type="entry name" value="HTH_MlrA-like_sg2"/>
    <property type="match status" value="1"/>
</dbReference>
<reference evidence="4" key="1">
    <citation type="submission" date="2018-10" db="EMBL/GenBank/DDBJ databases">
        <authorList>
            <person name="Plewniak F."/>
        </authorList>
    </citation>
    <scope>NUCLEOTIDE SEQUENCE</scope>
</reference>
<evidence type="ECO:0000256" key="1">
    <source>
        <dbReference type="ARBA" id="ARBA00023125"/>
    </source>
</evidence>
<evidence type="ECO:0000259" key="3">
    <source>
        <dbReference type="PROSITE" id="PS50937"/>
    </source>
</evidence>
<feature type="domain" description="HTH merR-type" evidence="3">
    <location>
        <begin position="19"/>
        <end position="89"/>
    </location>
</feature>
<dbReference type="GO" id="GO:0003700">
    <property type="term" value="F:DNA-binding transcription factor activity"/>
    <property type="evidence" value="ECO:0007669"/>
    <property type="project" value="InterPro"/>
</dbReference>
<proteinExistence type="predicted"/>
<feature type="compositionally biased region" description="Basic and acidic residues" evidence="2">
    <location>
        <begin position="90"/>
        <end position="108"/>
    </location>
</feature>
<dbReference type="PROSITE" id="PS50937">
    <property type="entry name" value="HTH_MERR_2"/>
    <property type="match status" value="1"/>
</dbReference>
<dbReference type="SUPFAM" id="SSF46955">
    <property type="entry name" value="Putative DNA-binding domain"/>
    <property type="match status" value="1"/>
</dbReference>
<dbReference type="Pfam" id="PF13411">
    <property type="entry name" value="MerR_1"/>
    <property type="match status" value="1"/>
</dbReference>
<keyword evidence="1" id="KW-0238">DNA-binding</keyword>
<dbReference type="EMBL" id="UOYP01000130">
    <property type="protein sequence ID" value="VAY87620.1"/>
    <property type="molecule type" value="Genomic_DNA"/>
</dbReference>
<dbReference type="PANTHER" id="PTHR30204:SF15">
    <property type="entry name" value="BLL5018 PROTEIN"/>
    <property type="match status" value="1"/>
</dbReference>
<sequence length="157" mass="18618">MVRLQRAERDLPPIPPKHYFTIGEVSQLCDIKPHVLRYWEQEFLQLRQVKRRGNRRYYQPREVELIRHIRSLLYERGFTITGARHELSQLGKDGRQSVSRLPEEKEVTPSEEMNTPQTLVPDHPDEPILCEVPFIHKMLMGETLRAELNEILLLLSR</sequence>
<dbReference type="GO" id="GO:0003677">
    <property type="term" value="F:DNA binding"/>
    <property type="evidence" value="ECO:0007669"/>
    <property type="project" value="UniProtKB-KW"/>
</dbReference>
<organism evidence="4">
    <name type="scientific">mine drainage metagenome</name>
    <dbReference type="NCBI Taxonomy" id="410659"/>
    <lineage>
        <taxon>unclassified sequences</taxon>
        <taxon>metagenomes</taxon>
        <taxon>ecological metagenomes</taxon>
    </lineage>
</organism>
<name>A0A3P3ZMY9_9ZZZZ</name>
<feature type="region of interest" description="Disordered" evidence="2">
    <location>
        <begin position="90"/>
        <end position="123"/>
    </location>
</feature>
<evidence type="ECO:0000313" key="4">
    <source>
        <dbReference type="EMBL" id="VAY87620.1"/>
    </source>
</evidence>
<accession>A0A3P3ZMY9</accession>
<dbReference type="InterPro" id="IPR009061">
    <property type="entry name" value="DNA-bd_dom_put_sf"/>
</dbReference>
<dbReference type="SMART" id="SM00422">
    <property type="entry name" value="HTH_MERR"/>
    <property type="match status" value="1"/>
</dbReference>
<protein>
    <submittedName>
        <fullName evidence="4">MerR family regulatory protein</fullName>
    </submittedName>
</protein>
<dbReference type="InterPro" id="IPR047057">
    <property type="entry name" value="MerR_fam"/>
</dbReference>
<dbReference type="InterPro" id="IPR000551">
    <property type="entry name" value="MerR-type_HTH_dom"/>
</dbReference>
<evidence type="ECO:0000256" key="2">
    <source>
        <dbReference type="SAM" id="MobiDB-lite"/>
    </source>
</evidence>
<dbReference type="Gene3D" id="1.10.1660.10">
    <property type="match status" value="1"/>
</dbReference>
<gene>
    <name evidence="4" type="ORF">CARN8_2150005</name>
</gene>
<dbReference type="FunFam" id="1.10.1660.10:FF:000003">
    <property type="entry name" value="MerR family transcriptional regulator"/>
    <property type="match status" value="1"/>
</dbReference>
<dbReference type="PANTHER" id="PTHR30204">
    <property type="entry name" value="REDOX-CYCLING DRUG-SENSING TRANSCRIPTIONAL ACTIVATOR SOXR"/>
    <property type="match status" value="1"/>
</dbReference>
<dbReference type="AlphaFoldDB" id="A0A3P3ZMY9"/>